<proteinExistence type="predicted"/>
<feature type="region of interest" description="Disordered" evidence="1">
    <location>
        <begin position="38"/>
        <end position="88"/>
    </location>
</feature>
<accession>A0ABT9NQ68</accession>
<dbReference type="Pfam" id="PF13539">
    <property type="entry name" value="Peptidase_M15_4"/>
    <property type="match status" value="1"/>
</dbReference>
<keyword evidence="5" id="KW-1185">Reference proteome</keyword>
<feature type="signal peptide" evidence="2">
    <location>
        <begin position="1"/>
        <end position="34"/>
    </location>
</feature>
<evidence type="ECO:0000313" key="4">
    <source>
        <dbReference type="EMBL" id="MDP9822574.1"/>
    </source>
</evidence>
<dbReference type="EMBL" id="JAUSQM010000001">
    <property type="protein sequence ID" value="MDP9822574.1"/>
    <property type="molecule type" value="Genomic_DNA"/>
</dbReference>
<gene>
    <name evidence="4" type="ORF">J2S59_002383</name>
</gene>
<dbReference type="SUPFAM" id="SSF55166">
    <property type="entry name" value="Hedgehog/DD-peptidase"/>
    <property type="match status" value="1"/>
</dbReference>
<evidence type="ECO:0000313" key="5">
    <source>
        <dbReference type="Proteomes" id="UP001240447"/>
    </source>
</evidence>
<feature type="chain" id="PRO_5045998996" description="Peptidase M15C domain-containing protein" evidence="2">
    <location>
        <begin position="35"/>
        <end position="286"/>
    </location>
</feature>
<feature type="compositionally biased region" description="Pro residues" evidence="1">
    <location>
        <begin position="55"/>
        <end position="79"/>
    </location>
</feature>
<evidence type="ECO:0000256" key="2">
    <source>
        <dbReference type="SAM" id="SignalP"/>
    </source>
</evidence>
<organism evidence="4 5">
    <name type="scientific">Nocardioides massiliensis</name>
    <dbReference type="NCBI Taxonomy" id="1325935"/>
    <lineage>
        <taxon>Bacteria</taxon>
        <taxon>Bacillati</taxon>
        <taxon>Actinomycetota</taxon>
        <taxon>Actinomycetes</taxon>
        <taxon>Propionibacteriales</taxon>
        <taxon>Nocardioidaceae</taxon>
        <taxon>Nocardioides</taxon>
    </lineage>
</organism>
<dbReference type="Gene3D" id="3.30.1380.10">
    <property type="match status" value="1"/>
</dbReference>
<evidence type="ECO:0000259" key="3">
    <source>
        <dbReference type="Pfam" id="PF13539"/>
    </source>
</evidence>
<protein>
    <recommendedName>
        <fullName evidence="3">Peptidase M15C domain-containing protein</fullName>
    </recommendedName>
</protein>
<evidence type="ECO:0000256" key="1">
    <source>
        <dbReference type="SAM" id="MobiDB-lite"/>
    </source>
</evidence>
<comment type="caution">
    <text evidence="4">The sequence shown here is derived from an EMBL/GenBank/DDBJ whole genome shotgun (WGS) entry which is preliminary data.</text>
</comment>
<keyword evidence="2" id="KW-0732">Signal</keyword>
<dbReference type="RefSeq" id="WP_246360053.1">
    <property type="nucleotide sequence ID" value="NZ_CCXJ01000037.1"/>
</dbReference>
<dbReference type="Proteomes" id="UP001240447">
    <property type="component" value="Unassembled WGS sequence"/>
</dbReference>
<dbReference type="InterPro" id="IPR009045">
    <property type="entry name" value="Zn_M74/Hedgehog-like"/>
</dbReference>
<dbReference type="InterPro" id="IPR039561">
    <property type="entry name" value="Peptidase_M15C"/>
</dbReference>
<sequence length="286" mass="31462">MTRRPSRSRRRTPLRWSLAALGLTLTLALSGCGAVEDLLADDEPSPSAPASSAPAPEPEPSSTPDPTPSPSPDPTPTQEPEPTTADARVRPVTQAQWNRIVAAGMAYAGCPITSREQLSRVVVNHHTFDGRVKRGVLVVNADVAASVARVFTKLFDEEFPIRRMRPLEHYGGDSHASLRADNTASYNCRRPDQINAPQQASPHANGRAIDINPRENPWIDLRCQCWFPGPEFKERTPGPGKILEGGPVWQAFIDEGWIWQNIDVPDYMHFDTGYPSVAFRDPVTGE</sequence>
<reference evidence="4 5" key="1">
    <citation type="submission" date="2023-07" db="EMBL/GenBank/DDBJ databases">
        <title>Sequencing the genomes of 1000 actinobacteria strains.</title>
        <authorList>
            <person name="Klenk H.-P."/>
        </authorList>
    </citation>
    <scope>NUCLEOTIDE SEQUENCE [LARGE SCALE GENOMIC DNA]</scope>
    <source>
        <strain evidence="4 5">GD13</strain>
    </source>
</reference>
<feature type="domain" description="Peptidase M15C" evidence="3">
    <location>
        <begin position="198"/>
        <end position="271"/>
    </location>
</feature>
<name>A0ABT9NQ68_9ACTN</name>
<dbReference type="PROSITE" id="PS51257">
    <property type="entry name" value="PROKAR_LIPOPROTEIN"/>
    <property type="match status" value="1"/>
</dbReference>